<feature type="compositionally biased region" description="Basic and acidic residues" evidence="2">
    <location>
        <begin position="439"/>
        <end position="599"/>
    </location>
</feature>
<evidence type="ECO:0000256" key="2">
    <source>
        <dbReference type="SAM" id="MobiDB-lite"/>
    </source>
</evidence>
<dbReference type="PROSITE" id="PS50005">
    <property type="entry name" value="TPR"/>
    <property type="match status" value="1"/>
</dbReference>
<dbReference type="SUPFAM" id="SSF48452">
    <property type="entry name" value="TPR-like"/>
    <property type="match status" value="1"/>
</dbReference>
<feature type="transmembrane region" description="Helical" evidence="3">
    <location>
        <begin position="55"/>
        <end position="74"/>
    </location>
</feature>
<dbReference type="SMART" id="SM00327">
    <property type="entry name" value="VWA"/>
    <property type="match status" value="1"/>
</dbReference>
<dbReference type="RefSeq" id="WP_194368412.1">
    <property type="nucleotide sequence ID" value="NZ_CP054492.1"/>
</dbReference>
<keyword evidence="3" id="KW-0812">Transmembrane</keyword>
<evidence type="ECO:0000256" key="3">
    <source>
        <dbReference type="SAM" id="Phobius"/>
    </source>
</evidence>
<dbReference type="InterPro" id="IPR002035">
    <property type="entry name" value="VWF_A"/>
</dbReference>
<evidence type="ECO:0000313" key="6">
    <source>
        <dbReference type="Proteomes" id="UP000593994"/>
    </source>
</evidence>
<dbReference type="AlphaFoldDB" id="A0A7S7RMG1"/>
<proteinExistence type="predicted"/>
<dbReference type="SUPFAM" id="SSF53300">
    <property type="entry name" value="vWA-like"/>
    <property type="match status" value="1"/>
</dbReference>
<dbReference type="Gene3D" id="3.40.50.410">
    <property type="entry name" value="von Willebrand factor, type A domain"/>
    <property type="match status" value="1"/>
</dbReference>
<dbReference type="InterPro" id="IPR036465">
    <property type="entry name" value="vWFA_dom_sf"/>
</dbReference>
<dbReference type="InterPro" id="IPR050768">
    <property type="entry name" value="UPF0353/GerABKA_families"/>
</dbReference>
<feature type="compositionally biased region" description="Polar residues" evidence="2">
    <location>
        <begin position="600"/>
        <end position="617"/>
    </location>
</feature>
<dbReference type="Pfam" id="PF00515">
    <property type="entry name" value="TPR_1"/>
    <property type="match status" value="1"/>
</dbReference>
<dbReference type="EMBL" id="CP054492">
    <property type="protein sequence ID" value="QOY51300.1"/>
    <property type="molecule type" value="Genomic_DNA"/>
</dbReference>
<evidence type="ECO:0000313" key="5">
    <source>
        <dbReference type="EMBL" id="QOY51300.1"/>
    </source>
</evidence>
<reference evidence="5 6" key="1">
    <citation type="submission" date="2020-05" db="EMBL/GenBank/DDBJ databases">
        <title>Sulfurimonas marisnigri, sp. nov., and Sulfurimonas baltica, sp. nov., manganese oxide reducing chemolithoautotrophs of the class Epsilonproteobacteria isolated from the pelagic redoxclines of the Black and Baltic Seas and emended description of the genus Sulfurimonas.</title>
        <authorList>
            <person name="Henkel J.V."/>
            <person name="Laudan C."/>
            <person name="Werner J."/>
            <person name="Neu T."/>
            <person name="Plewe S."/>
            <person name="Sproer C."/>
            <person name="Bunk B."/>
            <person name="Schulz-Vogt H.N."/>
        </authorList>
    </citation>
    <scope>NUCLEOTIDE SEQUENCE [LARGE SCALE GENOMIC DNA]</scope>
    <source>
        <strain evidence="5 6">GD2</strain>
    </source>
</reference>
<evidence type="ECO:0000259" key="4">
    <source>
        <dbReference type="PROSITE" id="PS50234"/>
    </source>
</evidence>
<feature type="repeat" description="TPR" evidence="1">
    <location>
        <begin position="379"/>
        <end position="412"/>
    </location>
</feature>
<keyword evidence="3" id="KW-1133">Transmembrane helix</keyword>
<dbReference type="SMART" id="SM00028">
    <property type="entry name" value="TPR"/>
    <property type="match status" value="2"/>
</dbReference>
<organism evidence="5 6">
    <name type="scientific">Candidatus Sulfurimonas baltica</name>
    <dbReference type="NCBI Taxonomy" id="2740404"/>
    <lineage>
        <taxon>Bacteria</taxon>
        <taxon>Pseudomonadati</taxon>
        <taxon>Campylobacterota</taxon>
        <taxon>Epsilonproteobacteria</taxon>
        <taxon>Campylobacterales</taxon>
        <taxon>Sulfurimonadaceae</taxon>
        <taxon>Sulfurimonas</taxon>
    </lineage>
</organism>
<dbReference type="Pfam" id="PF13519">
    <property type="entry name" value="VWA_2"/>
    <property type="match status" value="1"/>
</dbReference>
<dbReference type="Gene3D" id="1.25.40.10">
    <property type="entry name" value="Tetratricopeptide repeat domain"/>
    <property type="match status" value="1"/>
</dbReference>
<dbReference type="InterPro" id="IPR019734">
    <property type="entry name" value="TPR_rpt"/>
</dbReference>
<dbReference type="PANTHER" id="PTHR22550">
    <property type="entry name" value="SPORE GERMINATION PROTEIN"/>
    <property type="match status" value="1"/>
</dbReference>
<feature type="compositionally biased region" description="Basic and acidic residues" evidence="2">
    <location>
        <begin position="618"/>
        <end position="630"/>
    </location>
</feature>
<dbReference type="KEGG" id="sbal:HUE88_09190"/>
<feature type="region of interest" description="Disordered" evidence="2">
    <location>
        <begin position="439"/>
        <end position="630"/>
    </location>
</feature>
<keyword evidence="3" id="KW-0472">Membrane</keyword>
<feature type="transmembrane region" description="Helical" evidence="3">
    <location>
        <begin position="322"/>
        <end position="340"/>
    </location>
</feature>
<gene>
    <name evidence="5" type="ORF">HUE88_09190</name>
</gene>
<keyword evidence="1" id="KW-0802">TPR repeat</keyword>
<keyword evidence="6" id="KW-1185">Reference proteome</keyword>
<accession>A0A7S7RMG1</accession>
<dbReference type="Proteomes" id="UP000593994">
    <property type="component" value="Chromosome"/>
</dbReference>
<sequence length="630" mass="71871">MSFLHPEFLYYMLPPLFILFALLLTQKESQAEYFSEEVMSKLRVSANSLTLKARNTLFLLMGVFMILALAQPVIKEGTVEVKAKSADIMIALDISDSMLAEDIYPNRLESAKQKALTLLDEAPNERIGIVAFAKNSYLVSPLSFDTSAVSFLLRQLDTTSITEKGTDFLSVIDIVSKSQKEQKKKYLLILSDGGDKSDFSQEIELAKEQGVTVFILGVATKKGAPIKLSDGTFIKHNGDIIISKLNENIIELATKTGGVYIESSTSSNDIKTMLREITNISDEKELKSEEIQRFIPLFYYPLAIALMILLIATSSISKRQKSSLPSVFVLFILLFSNLHVEAGMLDFMELNKAKEAYEKGDFENSAKLYEEYAKESGSGEGYYNSGNSYYKQKKYKEALESYKKATFDTPEGRAKNFSNIGNAHVKEASQGSLEKAVEAYEKSLEESEDKNTRENLEAVKKLIEKQKQDSKEDNKEDSDKKDKDKDQDKKDKESKENDKKDGDKKESEDKQKKESDEKDENKEEKDSSKSENSEDKQKNKDDMKSKEEKEKEEKEKREKENKEKKKDDLKELNKDEKDNSKDKTQEFDTSKMSEAEEQKWMQQLNTDSNTYLYQLNNEKPKNSDSDEKPW</sequence>
<protein>
    <submittedName>
        <fullName evidence="5">VWA domain-containing protein</fullName>
    </submittedName>
</protein>
<dbReference type="PROSITE" id="PS50234">
    <property type="entry name" value="VWFA"/>
    <property type="match status" value="1"/>
</dbReference>
<feature type="domain" description="VWFA" evidence="4">
    <location>
        <begin position="87"/>
        <end position="277"/>
    </location>
</feature>
<evidence type="ECO:0000256" key="1">
    <source>
        <dbReference type="PROSITE-ProRule" id="PRU00339"/>
    </source>
</evidence>
<dbReference type="InterPro" id="IPR011990">
    <property type="entry name" value="TPR-like_helical_dom_sf"/>
</dbReference>
<dbReference type="PANTHER" id="PTHR22550:SF14">
    <property type="entry name" value="VWFA DOMAIN-CONTAINING PROTEIN"/>
    <property type="match status" value="1"/>
</dbReference>
<name>A0A7S7RMG1_9BACT</name>
<feature type="transmembrane region" description="Helical" evidence="3">
    <location>
        <begin position="297"/>
        <end position="316"/>
    </location>
</feature>